<accession>A0A9N7UXU1</accession>
<name>A0A9N7UXU1_PLEPL</name>
<dbReference type="AlphaFoldDB" id="A0A9N7UXU1"/>
<proteinExistence type="predicted"/>
<evidence type="ECO:0000313" key="2">
    <source>
        <dbReference type="EMBL" id="CAB1439318.1"/>
    </source>
</evidence>
<dbReference type="EMBL" id="CADEAL010002262">
    <property type="protein sequence ID" value="CAB1439318.1"/>
    <property type="molecule type" value="Genomic_DNA"/>
</dbReference>
<comment type="caution">
    <text evidence="2">The sequence shown here is derived from an EMBL/GenBank/DDBJ whole genome shotgun (WGS) entry which is preliminary data.</text>
</comment>
<dbReference type="Proteomes" id="UP001153269">
    <property type="component" value="Unassembled WGS sequence"/>
</dbReference>
<reference evidence="2" key="1">
    <citation type="submission" date="2020-03" db="EMBL/GenBank/DDBJ databases">
        <authorList>
            <person name="Weist P."/>
        </authorList>
    </citation>
    <scope>NUCLEOTIDE SEQUENCE</scope>
</reference>
<feature type="region of interest" description="Disordered" evidence="1">
    <location>
        <begin position="239"/>
        <end position="350"/>
    </location>
</feature>
<organism evidence="2 3">
    <name type="scientific">Pleuronectes platessa</name>
    <name type="common">European plaice</name>
    <dbReference type="NCBI Taxonomy" id="8262"/>
    <lineage>
        <taxon>Eukaryota</taxon>
        <taxon>Metazoa</taxon>
        <taxon>Chordata</taxon>
        <taxon>Craniata</taxon>
        <taxon>Vertebrata</taxon>
        <taxon>Euteleostomi</taxon>
        <taxon>Actinopterygii</taxon>
        <taxon>Neopterygii</taxon>
        <taxon>Teleostei</taxon>
        <taxon>Neoteleostei</taxon>
        <taxon>Acanthomorphata</taxon>
        <taxon>Carangaria</taxon>
        <taxon>Pleuronectiformes</taxon>
        <taxon>Pleuronectoidei</taxon>
        <taxon>Pleuronectidae</taxon>
        <taxon>Pleuronectes</taxon>
    </lineage>
</organism>
<sequence>MNGQLSKPEACCIHPALQPDDCSSTLLCSLRPVPSTLLCSLRPVPSTLLCSLRPVPSTLLCSLRPVPSTLLCSLRPVPSTLLCSLRPVPSTLLCSLRPVPSTLLCSLSPVPSTLLCSLRLASLSCSDTLFLAPGFLFGTELCAGTMCSLFMVLIATVILSDSGLTCYHGECTSDVQQLMVNKEEVPPVQQQWSPLVDQEDPEPPYIKEELEEPWTNQEGEQLQQLEQADIKFPWTAVTMKSEEDEEKPELSQPHQSQTEENRADCGEQEPARNSGPDGHLQQGGSSQPFLLHRREESLAAQHSSLTSNEEQRRVAASRSSMKEPPRISDALPASEQRRAIVSPANSNAAG</sequence>
<evidence type="ECO:0000313" key="3">
    <source>
        <dbReference type="Proteomes" id="UP001153269"/>
    </source>
</evidence>
<keyword evidence="3" id="KW-1185">Reference proteome</keyword>
<gene>
    <name evidence="2" type="ORF">PLEPLA_LOCUS27123</name>
</gene>
<evidence type="ECO:0000256" key="1">
    <source>
        <dbReference type="SAM" id="MobiDB-lite"/>
    </source>
</evidence>
<protein>
    <submittedName>
        <fullName evidence="2">Uncharacterized protein</fullName>
    </submittedName>
</protein>